<name>A0A0F0H5M2_LENAE</name>
<dbReference type="InterPro" id="IPR019734">
    <property type="entry name" value="TPR_rpt"/>
</dbReference>
<reference evidence="3 4" key="1">
    <citation type="submission" date="2015-02" db="EMBL/GenBank/DDBJ databases">
        <authorList>
            <person name="Ju K.-S."/>
            <person name="Doroghazi J.R."/>
            <person name="Metcalf W."/>
        </authorList>
    </citation>
    <scope>NUCLEOTIDE SEQUENCE [LARGE SCALE GENOMIC DNA]</scope>
    <source>
        <strain evidence="3 4">NRRL B-16140</strain>
    </source>
</reference>
<dbReference type="RefSeq" id="WP_045310841.1">
    <property type="nucleotide sequence ID" value="NZ_JYJG01000045.1"/>
</dbReference>
<dbReference type="OrthoDB" id="174931at2"/>
<dbReference type="EMBL" id="JYJG01000045">
    <property type="protein sequence ID" value="KJK51009.1"/>
    <property type="molecule type" value="Genomic_DNA"/>
</dbReference>
<dbReference type="Pfam" id="PF17128">
    <property type="entry name" value="DUF5107"/>
    <property type="match status" value="1"/>
</dbReference>
<evidence type="ECO:0000259" key="2">
    <source>
        <dbReference type="Pfam" id="PF17128"/>
    </source>
</evidence>
<dbReference type="Gene3D" id="1.25.40.10">
    <property type="entry name" value="Tetratricopeptide repeat domain"/>
    <property type="match status" value="1"/>
</dbReference>
<dbReference type="SUPFAM" id="SSF48452">
    <property type="entry name" value="TPR-like"/>
    <property type="match status" value="1"/>
</dbReference>
<dbReference type="InterPro" id="IPR033396">
    <property type="entry name" value="DUF5107"/>
</dbReference>
<evidence type="ECO:0000313" key="4">
    <source>
        <dbReference type="Proteomes" id="UP000033393"/>
    </source>
</evidence>
<feature type="repeat" description="TPR" evidence="1">
    <location>
        <begin position="513"/>
        <end position="546"/>
    </location>
</feature>
<keyword evidence="1" id="KW-0802">TPR repeat</keyword>
<gene>
    <name evidence="3" type="ORF">UK23_08460</name>
</gene>
<evidence type="ECO:0000256" key="1">
    <source>
        <dbReference type="PROSITE-ProRule" id="PRU00339"/>
    </source>
</evidence>
<dbReference type="AlphaFoldDB" id="A0A0F0H5M2"/>
<protein>
    <recommendedName>
        <fullName evidence="2">DUF5107 domain-containing protein</fullName>
    </recommendedName>
</protein>
<dbReference type="Pfam" id="PF14559">
    <property type="entry name" value="TPR_19"/>
    <property type="match status" value="1"/>
</dbReference>
<keyword evidence="4" id="KW-1185">Reference proteome</keyword>
<sequence>MNSALTLSVLSMPTAWVGPVNPLPPLFRAGDPHVVADLGDADEELSRNAGYGRVSSVMPYLMQDSYGRERTTAEHRVAVLENDVLRATFLLDAGGRLWSLIHKPSGRELLFSNPVFQPANLALRNAWFAGGVEWNIGTIGHTPTTCEPLHAVRAVRPDGTPVLRMYEYERLRRVVFQIDAYLPESSPVLLVHVTIVNPNDHEVPMYWWSNIAVPQGENVRVVAPADEAYRFTYDKTIRRVAVPESDGLERTYPSRAVNSSDLFFDIPAGSRHWIAALDGAGAGLVQTSTKRLAGRKLFVWGKHTGGERWQEWLSEPGQGYLEIQAGLARTQLEHLPMPAHAQWRWVEAYGLAQADPVAVHGDWAQARAAVESGLDELVDATGLDKELLAAESWVDSAPVEHLHSGTGWGALEHRLRVAAGDHSFERAATPFPEHTLGPEQLPWISLLDTGELPAGDVSTPPPSYQVAPEWGPLLEDAQGWLPCLLRGVLQCSSGDVEAAEKSWFASITEMPNAWAWRNLGALFVHRGEHETAVEAYAKAHRLAPGLLALSLEYVGLLLELNRQAHALAVIAGLPAEHRQDGRVRLFEARCAVDTGDLARAGRLIDEGIVVPAIRESNVALSDLWLGYQAKRGGPIAELPRDYDFRMHPRGE</sequence>
<dbReference type="InterPro" id="IPR011990">
    <property type="entry name" value="TPR-like_helical_dom_sf"/>
</dbReference>
<dbReference type="Proteomes" id="UP000033393">
    <property type="component" value="Unassembled WGS sequence"/>
</dbReference>
<dbReference type="PATRIC" id="fig|68170.10.peg.8944"/>
<evidence type="ECO:0000313" key="3">
    <source>
        <dbReference type="EMBL" id="KJK51009.1"/>
    </source>
</evidence>
<feature type="domain" description="DUF5107" evidence="2">
    <location>
        <begin position="54"/>
        <end position="332"/>
    </location>
</feature>
<comment type="caution">
    <text evidence="3">The sequence shown here is derived from an EMBL/GenBank/DDBJ whole genome shotgun (WGS) entry which is preliminary data.</text>
</comment>
<dbReference type="SMART" id="SM00028">
    <property type="entry name" value="TPR"/>
    <property type="match status" value="1"/>
</dbReference>
<proteinExistence type="predicted"/>
<dbReference type="PROSITE" id="PS50005">
    <property type="entry name" value="TPR"/>
    <property type="match status" value="1"/>
</dbReference>
<organism evidence="3 4">
    <name type="scientific">Lentzea aerocolonigenes</name>
    <name type="common">Lechevalieria aerocolonigenes</name>
    <name type="synonym">Saccharothrix aerocolonigenes</name>
    <dbReference type="NCBI Taxonomy" id="68170"/>
    <lineage>
        <taxon>Bacteria</taxon>
        <taxon>Bacillati</taxon>
        <taxon>Actinomycetota</taxon>
        <taxon>Actinomycetes</taxon>
        <taxon>Pseudonocardiales</taxon>
        <taxon>Pseudonocardiaceae</taxon>
        <taxon>Lentzea</taxon>
    </lineage>
</organism>
<accession>A0A0F0H5M2</accession>